<dbReference type="Proteomes" id="UP000053236">
    <property type="component" value="Unassembled WGS sequence"/>
</dbReference>
<organism evidence="1">
    <name type="scientific">Phytophthora nicotianae</name>
    <name type="common">Potato buckeye rot agent</name>
    <name type="synonym">Phytophthora parasitica</name>
    <dbReference type="NCBI Taxonomy" id="4792"/>
    <lineage>
        <taxon>Eukaryota</taxon>
        <taxon>Sar</taxon>
        <taxon>Stramenopiles</taxon>
        <taxon>Oomycota</taxon>
        <taxon>Peronosporomycetes</taxon>
        <taxon>Peronosporales</taxon>
        <taxon>Peronosporaceae</taxon>
        <taxon>Phytophthora</taxon>
    </lineage>
</organism>
<accession>W2GRV1</accession>
<sequence length="181" mass="19867">PTDLDLKAKRDAAVAAGAGTSSTSGTPLPSGTVSAAVSTTPLLDCLMKQKMASTIILAALREKLAAEVYLLDHSLAMLRHLRITYNVKCSSSVGAAKREYIGLYLDGDKSIIEHIQNTRRVLDELQEQQVLISDDEKRHSFMQSLGPAWNGFFGVLESCVMLELMIQRCHAEAIRHDQQKI</sequence>
<dbReference type="VEuPathDB" id="FungiDB:PPTG_02542"/>
<proteinExistence type="predicted"/>
<evidence type="ECO:0000313" key="1">
    <source>
        <dbReference type="EMBL" id="ETK85743.1"/>
    </source>
</evidence>
<reference evidence="1" key="1">
    <citation type="submission" date="2013-11" db="EMBL/GenBank/DDBJ databases">
        <title>The Genome Sequence of Phytophthora parasitica CJ02B3.</title>
        <authorList>
            <consortium name="The Broad Institute Genomics Platform"/>
            <person name="Russ C."/>
            <person name="Tyler B."/>
            <person name="Panabieres F."/>
            <person name="Shan W."/>
            <person name="Tripathy S."/>
            <person name="Grunwald N."/>
            <person name="Machado M."/>
            <person name="Johnson C.S."/>
            <person name="Arredondo F."/>
            <person name="Hong C."/>
            <person name="Coffey M."/>
            <person name="Young S.K."/>
            <person name="Zeng Q."/>
            <person name="Gargeya S."/>
            <person name="Fitzgerald M."/>
            <person name="Abouelleil A."/>
            <person name="Alvarado L."/>
            <person name="Chapman S.B."/>
            <person name="Gainer-Dewar J."/>
            <person name="Goldberg J."/>
            <person name="Griggs A."/>
            <person name="Gujja S."/>
            <person name="Hansen M."/>
            <person name="Howarth C."/>
            <person name="Imamovic A."/>
            <person name="Ireland A."/>
            <person name="Larimer J."/>
            <person name="McCowan C."/>
            <person name="Murphy C."/>
            <person name="Pearson M."/>
            <person name="Poon T.W."/>
            <person name="Priest M."/>
            <person name="Roberts A."/>
            <person name="Saif S."/>
            <person name="Shea T."/>
            <person name="Sykes S."/>
            <person name="Wortman J."/>
            <person name="Nusbaum C."/>
            <person name="Birren B."/>
        </authorList>
    </citation>
    <scope>NUCLEOTIDE SEQUENCE [LARGE SCALE GENOMIC DNA]</scope>
    <source>
        <strain evidence="1">CJ02B3</strain>
    </source>
</reference>
<feature type="non-terminal residue" evidence="1">
    <location>
        <position position="1"/>
    </location>
</feature>
<protein>
    <submittedName>
        <fullName evidence="1">Uncharacterized protein</fullName>
    </submittedName>
</protein>
<name>W2GRV1_PHYNI</name>
<dbReference type="AlphaFoldDB" id="W2GRV1"/>
<gene>
    <name evidence="1" type="ORF">L915_09538</name>
</gene>
<dbReference type="EMBL" id="KI686521">
    <property type="protein sequence ID" value="ETK85743.1"/>
    <property type="molecule type" value="Genomic_DNA"/>
</dbReference>